<feature type="coiled-coil region" evidence="8">
    <location>
        <begin position="1355"/>
        <end position="1389"/>
    </location>
</feature>
<dbReference type="EMBL" id="BMAR01000001">
    <property type="protein sequence ID" value="GFR41280.1"/>
    <property type="molecule type" value="Genomic_DNA"/>
</dbReference>
<feature type="compositionally biased region" description="Low complexity" evidence="9">
    <location>
        <begin position="2202"/>
        <end position="2218"/>
    </location>
</feature>
<feature type="compositionally biased region" description="Low complexity" evidence="9">
    <location>
        <begin position="2040"/>
        <end position="2058"/>
    </location>
</feature>
<feature type="coiled-coil region" evidence="8">
    <location>
        <begin position="2098"/>
        <end position="2125"/>
    </location>
</feature>
<evidence type="ECO:0000256" key="6">
    <source>
        <dbReference type="ARBA" id="ARBA00023212"/>
    </source>
</evidence>
<feature type="coiled-coil region" evidence="8">
    <location>
        <begin position="1609"/>
        <end position="1734"/>
    </location>
</feature>
<feature type="compositionally biased region" description="Low complexity" evidence="9">
    <location>
        <begin position="1140"/>
        <end position="1152"/>
    </location>
</feature>
<accession>A0AAD3DGD0</accession>
<feature type="region of interest" description="Disordered" evidence="9">
    <location>
        <begin position="2012"/>
        <end position="2088"/>
    </location>
</feature>
<evidence type="ECO:0000313" key="11">
    <source>
        <dbReference type="Proteomes" id="UP001054857"/>
    </source>
</evidence>
<feature type="coiled-coil region" evidence="8">
    <location>
        <begin position="1780"/>
        <end position="1924"/>
    </location>
</feature>
<keyword evidence="4" id="KW-0970">Cilium biogenesis/degradation</keyword>
<dbReference type="InterPro" id="IPR026201">
    <property type="entry name" value="Cep290"/>
</dbReference>
<evidence type="ECO:0000256" key="1">
    <source>
        <dbReference type="ARBA" id="ARBA00004120"/>
    </source>
</evidence>
<feature type="region of interest" description="Disordered" evidence="9">
    <location>
        <begin position="2196"/>
        <end position="2220"/>
    </location>
</feature>
<keyword evidence="5 8" id="KW-0175">Coiled coil</keyword>
<gene>
    <name evidence="10" type="ORF">Agub_g1955</name>
</gene>
<dbReference type="PANTHER" id="PTHR18879">
    <property type="entry name" value="CENTROSOMAL PROTEIN OF 290 KDA"/>
    <property type="match status" value="1"/>
</dbReference>
<evidence type="ECO:0000256" key="8">
    <source>
        <dbReference type="SAM" id="Coils"/>
    </source>
</evidence>
<feature type="coiled-coil region" evidence="8">
    <location>
        <begin position="85"/>
        <end position="349"/>
    </location>
</feature>
<dbReference type="PANTHER" id="PTHR18879:SF20">
    <property type="entry name" value="CENTROSOMAL PROTEIN OF 290 KDA"/>
    <property type="match status" value="1"/>
</dbReference>
<feature type="coiled-coil region" evidence="8">
    <location>
        <begin position="1424"/>
        <end position="1567"/>
    </location>
</feature>
<sequence length="2520" mass="281817">MAEGDYEFRPKPTVLSRVELDELLRVAPPAEAVARGFLLQEADVDRVISAARELEGAQVVADPNAPPQQTIDTLLRVVRVLQAAIDVQFSENEELTADFNELQNNEVRRLRQENNRLRELRDREEASADVGELRRRNEDLLDQLDEMEEDLKRLREVEKEVTTRNKELEASIQDRDKELSRLQSRLRDTEDRYDRTRDEVKELQQNYRTLSQQYDRARAEAQVQDIKHQADWTIERLTKDNRAAELVNTELRKDLEDVREENLEVSAKIVQLNEQNQELLRKNMSLEARVEEVSNDKDNLLSIQDELRSELQDKMNLLDEFEDKFNRQYRSWEDEKAGLLAQIEALRREAKTRRGGRGAELSGAPGEEGVSNAEFKAMRRELNDAREKEVLLLEAYEQLENDVSKEVDRALARQAEEVARLQRRVDFLQGKLEQQDEDAEDARDAMAELEEELRDALERNKLYEQGVYGLPQAVEELRQLKAALSKEERRNRELITQINKQAAKVEDLHDENAMLRQKAGLGEGDKVDIRDIKMQKEATIAQLRALNALLERQVADLEEERRKLRMEMKFRAKYHGQHALEMGLSNEKLLLLEQYADDLKNNRVEEARVVDQMQKRVEFLEVRLAEVMAYADIPPSMRPALSEFDPTGLQSFQSAVQTAAAEAFTAPRPAAPSAAALSAIKAKEIEVVRKVAQDCMRRLRQMSQSLHEQRNVSDKDYQRYVDTILSELANADKVLAALLKDPSALVTVTSATAPQQPHPTDLTVVPPSPTSPGPISPIGRGTSFSPRPSGIVPGTAQPAAVQIMPGDASYLADAVAEELREKLRGLARQVADLQLDVTQKDVRIKQLLEQKTELEKKIGTAVGDRKSDYVTMGEYEDLQLEVQGLKEQLIGALEELAAREREAAELHDTSLRYHTKMQTFSDQVKLLYREYSGALTAWKVEKNTMEKKGRKAQADADAYKAAVRELQTALDTLTKSRGDMSEVEREYLDTVRRMAVVQIKQARLARELEASVSSEKALTARVTELEEEVRDVSSTARGRIRWLETSSEQTKRRVEQLFRELESSVSLTAYHSLVGKHSRLQHEYRKLLEEQADAVVAPGQEEAFRLREELGQMMLRYDQAASQATELKAKLRQAELVAQATQQAASPSPQQAVDGKQAGSNQSRLASAAGQQSAAAAAAAAAVKVDTVLSQELVAARVQEESALRRAELVERERDRIQRTLAETQEHGKELEQRLAQTAAELELARQTTNSLQRRLMGAKTKEEVDEMARRMHAAEASAAEVQKNHSDLVYKAEEAERRAEAANRDRMRFLAEITNLKAALRDMSGHSEKAALLAKLHLELDHSRAKESLARNALNRSELQRIELEKEVRRQKQELANLTGRMVAHQDQAAWSDRQRQEAQAQLQISLAGRTEVWKAQLWARKLEQLKQRNEALADGLEVARNRIIKIEDARQEAELRLELREEIAGLGHRSASELGREVERLREQLMQLQLEKSKVKREDTLLKEKVRYTENVNAELHDLLEKYEAEYFQAQSQLEADRAAAERRAVGLQEEVVKLQERINMLLAAKELGGGGGGGEGEGGKSLLQGSRSGEEGGARGGSYRKTMAERDELIAMIEALKVAREEAEHLRTDRARLQADHEGVARELEDVRRHHKDALDRLTQQNEALLYALNQFKAKGADMTVFDQVKAVAEASVNELKERLKDRERTIAALRQQLEDEAAQALARHTADRAEIERLNQKLFERNDASIQDLKSVLERMPLKQAGQQVPEEQLRLRDALERAQDSITVLKNRLEQKDAAIDVLKLNCEQQVKQLKEQMQRVQAEAEARAVARDEGPTKAQLQKLSSQVKMKDEMLRQLKAAIKTLEAKLTQVMKEHADEKMQAASWHVQERLQQQLEQLTSEREELQRRLALAEDNVAAAAGADQHLAEQLREAHRRLQKEVDSRVEVEKHLAAVREELTKFRNAREAVVDLTTGMSVEAKRQIDELNKRINVLEKQNAALKRMAHVDVGGGAGDGTSSGGGAGADDQDGGGGGGGSSTSGRRAPARAPAVRRTTSSSRREHDAGAADDQTGAVPAAEVDPEAEERRQRALLQWEEGKKLNAKIEALKKQLAAKTSEAVTLQKEIDRRAVQATTLQAEADRQAAAIRDLSDKLRRALDAPRNDRAKLQEYMERCAAVEEARDALTAEVARLRQQLGGASGGASSSSAKAPPASPGGAQLKREEDVLELRLQRDQLLIKVKRLEEHVAELKSLAGDAGAAAAVGSGSRRVAGSGRTAGGITPAREAELLSTITNLKAALEKATANTTSTTKFMAEVTKRKEMQRAAEVARGEVERLKQQLAASSRMVAELQSANAELRRQLRAAPGTAAAAAGGAHGVGVAELGVQLSNLEMLLGQRDEEVAALRGALAARDTELESLRGAGGSSGGSSEVESLRRRLAELERDNEDLQNELNAFDPDFWDEIMEMKKQHLVLSETVGKYEELIVELSDRLGIAPPLPRGGGPRFGPGRRAGGRGPDGQG</sequence>
<keyword evidence="3" id="KW-0963">Cytoplasm</keyword>
<dbReference type="Proteomes" id="UP001054857">
    <property type="component" value="Unassembled WGS sequence"/>
</dbReference>
<evidence type="ECO:0000256" key="2">
    <source>
        <dbReference type="ARBA" id="ARBA00004300"/>
    </source>
</evidence>
<feature type="region of interest" description="Disordered" evidence="9">
    <location>
        <begin position="2492"/>
        <end position="2520"/>
    </location>
</feature>
<proteinExistence type="predicted"/>
<feature type="coiled-coil region" evidence="8">
    <location>
        <begin position="382"/>
        <end position="567"/>
    </location>
</feature>
<protein>
    <recommendedName>
        <fullName evidence="12">Nucleoprotein TPR</fullName>
    </recommendedName>
</protein>
<keyword evidence="11" id="KW-1185">Reference proteome</keyword>
<evidence type="ECO:0000256" key="4">
    <source>
        <dbReference type="ARBA" id="ARBA00022794"/>
    </source>
</evidence>
<comment type="caution">
    <text evidence="10">The sequence shown here is derived from an EMBL/GenBank/DDBJ whole genome shotgun (WGS) entry which is preliminary data.</text>
</comment>
<feature type="coiled-coil region" evidence="8">
    <location>
        <begin position="816"/>
        <end position="902"/>
    </location>
</feature>
<feature type="coiled-coil region" evidence="8">
    <location>
        <begin position="2431"/>
        <end position="2458"/>
    </location>
</feature>
<keyword evidence="7" id="KW-0966">Cell projection</keyword>
<name>A0AAD3DGD0_9CHLO</name>
<comment type="subcellular location">
    <subcellularLocation>
        <location evidence="1">Cytoplasm</location>
        <location evidence="1">Cytoskeleton</location>
        <location evidence="1">Cilium basal body</location>
    </subcellularLocation>
    <subcellularLocation>
        <location evidence="2">Cytoplasm</location>
        <location evidence="2">Cytoskeleton</location>
        <location evidence="2">Microtubule organizing center</location>
        <location evidence="2">Centrosome</location>
    </subcellularLocation>
</comment>
<evidence type="ECO:0000256" key="9">
    <source>
        <dbReference type="SAM" id="MobiDB-lite"/>
    </source>
</evidence>
<organism evidence="10 11">
    <name type="scientific">Astrephomene gubernaculifera</name>
    <dbReference type="NCBI Taxonomy" id="47775"/>
    <lineage>
        <taxon>Eukaryota</taxon>
        <taxon>Viridiplantae</taxon>
        <taxon>Chlorophyta</taxon>
        <taxon>core chlorophytes</taxon>
        <taxon>Chlorophyceae</taxon>
        <taxon>CS clade</taxon>
        <taxon>Chlamydomonadales</taxon>
        <taxon>Astrephomenaceae</taxon>
        <taxon>Astrephomene</taxon>
    </lineage>
</organism>
<feature type="region of interest" description="Disordered" evidence="9">
    <location>
        <begin position="1140"/>
        <end position="1165"/>
    </location>
</feature>
<evidence type="ECO:0000256" key="7">
    <source>
        <dbReference type="ARBA" id="ARBA00023273"/>
    </source>
</evidence>
<feature type="compositionally biased region" description="Gly residues" evidence="9">
    <location>
        <begin position="2012"/>
        <end position="2039"/>
    </location>
</feature>
<feature type="coiled-coil region" evidence="8">
    <location>
        <begin position="2168"/>
        <end position="2195"/>
    </location>
</feature>
<feature type="coiled-coil region" evidence="8">
    <location>
        <begin position="2285"/>
        <end position="2360"/>
    </location>
</feature>
<feature type="region of interest" description="Disordered" evidence="9">
    <location>
        <begin position="1570"/>
        <end position="1601"/>
    </location>
</feature>
<feature type="compositionally biased region" description="Gly residues" evidence="9">
    <location>
        <begin position="1570"/>
        <end position="1579"/>
    </location>
</feature>
<reference evidence="10 11" key="1">
    <citation type="journal article" date="2021" name="Sci. Rep.">
        <title>Genome sequencing of the multicellular alga Astrephomene provides insights into convergent evolution of germ-soma differentiation.</title>
        <authorList>
            <person name="Yamashita S."/>
            <person name="Yamamoto K."/>
            <person name="Matsuzaki R."/>
            <person name="Suzuki S."/>
            <person name="Yamaguchi H."/>
            <person name="Hirooka S."/>
            <person name="Minakuchi Y."/>
            <person name="Miyagishima S."/>
            <person name="Kawachi M."/>
            <person name="Toyoda A."/>
            <person name="Nozaki H."/>
        </authorList>
    </citation>
    <scope>NUCLEOTIDE SEQUENCE [LARGE SCALE GENOMIC DNA]</scope>
    <source>
        <strain evidence="10 11">NIES-4017</strain>
    </source>
</reference>
<evidence type="ECO:0008006" key="12">
    <source>
        <dbReference type="Google" id="ProtNLM"/>
    </source>
</evidence>
<keyword evidence="6" id="KW-0206">Cytoskeleton</keyword>
<evidence type="ECO:0000256" key="5">
    <source>
        <dbReference type="ARBA" id="ARBA00023054"/>
    </source>
</evidence>
<evidence type="ECO:0000313" key="10">
    <source>
        <dbReference type="EMBL" id="GFR41280.1"/>
    </source>
</evidence>
<dbReference type="GO" id="GO:0030030">
    <property type="term" value="P:cell projection organization"/>
    <property type="evidence" value="ECO:0007669"/>
    <property type="project" value="UniProtKB-KW"/>
</dbReference>
<feature type="compositionally biased region" description="Gly residues" evidence="9">
    <location>
        <begin position="2499"/>
        <end position="2520"/>
    </location>
</feature>
<feature type="coiled-coil region" evidence="8">
    <location>
        <begin position="1200"/>
        <end position="1313"/>
    </location>
</feature>
<feature type="coiled-coil region" evidence="8">
    <location>
        <begin position="1978"/>
        <end position="2005"/>
    </location>
</feature>
<evidence type="ECO:0000256" key="3">
    <source>
        <dbReference type="ARBA" id="ARBA00022490"/>
    </source>
</evidence>
<feature type="coiled-coil region" evidence="8">
    <location>
        <begin position="2226"/>
        <end position="2253"/>
    </location>
</feature>